<feature type="transmembrane region" description="Helical" evidence="1">
    <location>
        <begin position="6"/>
        <end position="29"/>
    </location>
</feature>
<feature type="transmembrane region" description="Helical" evidence="1">
    <location>
        <begin position="68"/>
        <end position="88"/>
    </location>
</feature>
<keyword evidence="1" id="KW-1133">Transmembrane helix</keyword>
<evidence type="ECO:0000313" key="3">
    <source>
        <dbReference type="Proteomes" id="UP000184368"/>
    </source>
</evidence>
<accession>A0A1M4S9D4</accession>
<evidence type="ECO:0000313" key="2">
    <source>
        <dbReference type="EMBL" id="SHE28819.1"/>
    </source>
</evidence>
<feature type="transmembrane region" description="Helical" evidence="1">
    <location>
        <begin position="41"/>
        <end position="62"/>
    </location>
</feature>
<reference evidence="2 3" key="1">
    <citation type="submission" date="2016-11" db="EMBL/GenBank/DDBJ databases">
        <authorList>
            <person name="Jaros S."/>
            <person name="Januszkiewicz K."/>
            <person name="Wedrychowicz H."/>
        </authorList>
    </citation>
    <scope>NUCLEOTIDE SEQUENCE [LARGE SCALE GENOMIC DNA]</scope>
    <source>
        <strain evidence="2 3">DSM 26897</strain>
    </source>
</reference>
<dbReference type="AlphaFoldDB" id="A0A1M4S9D4"/>
<proteinExistence type="predicted"/>
<dbReference type="STRING" id="1302690.BUE76_23015"/>
<organism evidence="2 3">
    <name type="scientific">Cnuella takakiae</name>
    <dbReference type="NCBI Taxonomy" id="1302690"/>
    <lineage>
        <taxon>Bacteria</taxon>
        <taxon>Pseudomonadati</taxon>
        <taxon>Bacteroidota</taxon>
        <taxon>Chitinophagia</taxon>
        <taxon>Chitinophagales</taxon>
        <taxon>Chitinophagaceae</taxon>
        <taxon>Cnuella</taxon>
    </lineage>
</organism>
<keyword evidence="3" id="KW-1185">Reference proteome</keyword>
<evidence type="ECO:0000256" key="1">
    <source>
        <dbReference type="SAM" id="Phobius"/>
    </source>
</evidence>
<protein>
    <submittedName>
        <fullName evidence="2">Uncharacterized protein</fullName>
    </submittedName>
</protein>
<dbReference type="InterPro" id="IPR035177">
    <property type="entry name" value="TssN"/>
</dbReference>
<dbReference type="Proteomes" id="UP000184368">
    <property type="component" value="Unassembled WGS sequence"/>
</dbReference>
<name>A0A1M4S9D4_9BACT</name>
<feature type="transmembrane region" description="Helical" evidence="1">
    <location>
        <begin position="100"/>
        <end position="128"/>
    </location>
</feature>
<keyword evidence="1" id="KW-0812">Transmembrane</keyword>
<keyword evidence="1" id="KW-0472">Membrane</keyword>
<dbReference type="Pfam" id="PF17555">
    <property type="entry name" value="TssN"/>
    <property type="match status" value="1"/>
</dbReference>
<feature type="transmembrane region" description="Helical" evidence="1">
    <location>
        <begin position="134"/>
        <end position="161"/>
    </location>
</feature>
<dbReference type="OrthoDB" id="1024052at2"/>
<sequence length="301" mass="34496">MEQSQKLFLIVVGIIFLCAIILAVVAARLCGMLAVNGRTLFGYALLQVLLTTLLALACSYWVQDPFVLFWLIGFIFLMAGMVHNRYVLRRHRSAVKGGNFRLLLAASVLALTLVIFSSGIFALVQFFVLDPYFLFYPVLLSALLFVVPMFTWHSFLAAYAIPPTLYPSWTYPLNNPPVYPDDITQERLLVVGLELTKTPGELKKTYFRAKVPETMKLGDFLYHFISDYNDRNPRTAIVFKDDNYEPEGWVLHTRGKWYEGVKVLNPEFTIRENSIQENTIVVCERTTPQQFLFNQPEKQLS</sequence>
<dbReference type="EMBL" id="FQUO01000001">
    <property type="protein sequence ID" value="SHE28819.1"/>
    <property type="molecule type" value="Genomic_DNA"/>
</dbReference>
<gene>
    <name evidence="2" type="ORF">SAMN05444008_10131</name>
</gene>
<dbReference type="RefSeq" id="WP_073038851.1">
    <property type="nucleotide sequence ID" value="NZ_FQUO01000001.1"/>
</dbReference>